<dbReference type="Proteomes" id="UP000317043">
    <property type="component" value="Unassembled WGS sequence"/>
</dbReference>
<dbReference type="OrthoDB" id="9802510at2"/>
<keyword evidence="6" id="KW-1185">Reference proteome</keyword>
<evidence type="ECO:0000256" key="2">
    <source>
        <dbReference type="ARBA" id="ARBA00023002"/>
    </source>
</evidence>
<accession>A0A543AWD7</accession>
<dbReference type="InterPro" id="IPR000415">
    <property type="entry name" value="Nitroreductase-like"/>
</dbReference>
<reference evidence="5 6" key="1">
    <citation type="submission" date="2019-06" db="EMBL/GenBank/DDBJ databases">
        <title>Sequencing the genomes of 1000 actinobacteria strains.</title>
        <authorList>
            <person name="Klenk H.-P."/>
        </authorList>
    </citation>
    <scope>NUCLEOTIDE SEQUENCE [LARGE SCALE GENOMIC DNA]</scope>
    <source>
        <strain evidence="5 6">DSM 45928</strain>
    </source>
</reference>
<dbReference type="PANTHER" id="PTHR43673">
    <property type="entry name" value="NAD(P)H NITROREDUCTASE YDGI-RELATED"/>
    <property type="match status" value="1"/>
</dbReference>
<dbReference type="Pfam" id="PF00881">
    <property type="entry name" value="Nitroreductase"/>
    <property type="match status" value="1"/>
</dbReference>
<evidence type="ECO:0000256" key="3">
    <source>
        <dbReference type="SAM" id="MobiDB-lite"/>
    </source>
</evidence>
<protein>
    <submittedName>
        <fullName evidence="5">Nitroreductase</fullName>
    </submittedName>
</protein>
<comment type="similarity">
    <text evidence="1">Belongs to the nitroreductase family.</text>
</comment>
<keyword evidence="2" id="KW-0560">Oxidoreductase</keyword>
<comment type="caution">
    <text evidence="5">The sequence shown here is derived from an EMBL/GenBank/DDBJ whole genome shotgun (WGS) entry which is preliminary data.</text>
</comment>
<organism evidence="5 6">
    <name type="scientific">Stackebrandtia endophytica</name>
    <dbReference type="NCBI Taxonomy" id="1496996"/>
    <lineage>
        <taxon>Bacteria</taxon>
        <taxon>Bacillati</taxon>
        <taxon>Actinomycetota</taxon>
        <taxon>Actinomycetes</taxon>
        <taxon>Glycomycetales</taxon>
        <taxon>Glycomycetaceae</taxon>
        <taxon>Stackebrandtia</taxon>
    </lineage>
</organism>
<evidence type="ECO:0000256" key="1">
    <source>
        <dbReference type="ARBA" id="ARBA00007118"/>
    </source>
</evidence>
<dbReference type="EMBL" id="VFOW01000001">
    <property type="protein sequence ID" value="TQL76881.1"/>
    <property type="molecule type" value="Genomic_DNA"/>
</dbReference>
<proteinExistence type="inferred from homology"/>
<dbReference type="AlphaFoldDB" id="A0A543AWD7"/>
<dbReference type="PANTHER" id="PTHR43673:SF10">
    <property type="entry name" value="NADH DEHYDROGENASE_NAD(P)H NITROREDUCTASE XCC3605-RELATED"/>
    <property type="match status" value="1"/>
</dbReference>
<evidence type="ECO:0000313" key="5">
    <source>
        <dbReference type="EMBL" id="TQL76881.1"/>
    </source>
</evidence>
<dbReference type="CDD" id="cd02138">
    <property type="entry name" value="TdsD-like"/>
    <property type="match status" value="1"/>
</dbReference>
<dbReference type="InterPro" id="IPR029479">
    <property type="entry name" value="Nitroreductase"/>
</dbReference>
<feature type="region of interest" description="Disordered" evidence="3">
    <location>
        <begin position="174"/>
        <end position="202"/>
    </location>
</feature>
<feature type="domain" description="Nitroreductase" evidence="4">
    <location>
        <begin position="29"/>
        <end position="85"/>
    </location>
</feature>
<name>A0A543AWD7_9ACTN</name>
<evidence type="ECO:0000259" key="4">
    <source>
        <dbReference type="Pfam" id="PF00881"/>
    </source>
</evidence>
<feature type="compositionally biased region" description="Basic and acidic residues" evidence="3">
    <location>
        <begin position="179"/>
        <end position="195"/>
    </location>
</feature>
<dbReference type="Gene3D" id="3.40.109.10">
    <property type="entry name" value="NADH Oxidase"/>
    <property type="match status" value="1"/>
</dbReference>
<dbReference type="SUPFAM" id="SSF55469">
    <property type="entry name" value="FMN-dependent nitroreductase-like"/>
    <property type="match status" value="1"/>
</dbReference>
<dbReference type="InParanoid" id="A0A543AWD7"/>
<dbReference type="GO" id="GO:0016491">
    <property type="term" value="F:oxidoreductase activity"/>
    <property type="evidence" value="ECO:0007669"/>
    <property type="project" value="UniProtKB-KW"/>
</dbReference>
<gene>
    <name evidence="5" type="ORF">FB566_2423</name>
</gene>
<sequence>MSTPIEQSAKGSTVSRHAVTSVPIHPLLAARHSTRAFQSDASISDAQLAAMLEAARWAPSAGNSQPSRFIVGRHGGEVFEKIVAALNPGNQGWAKHASVLVVGVRVVSNERGPLRTSAYDLGQSMAHLTVQALAEGLTVRQMGGFKPELIMSEFSLPDNTEPVAVAAIGFAGNPADLPDDLRGPDDSPRVRHGLDELVLDSD</sequence>
<evidence type="ECO:0000313" key="6">
    <source>
        <dbReference type="Proteomes" id="UP000317043"/>
    </source>
</evidence>